<name>A0A194XH31_MOLSC</name>
<dbReference type="OrthoDB" id="262547at2759"/>
<dbReference type="KEGG" id="psco:LY89DRAFT_548849"/>
<feature type="region of interest" description="Disordered" evidence="1">
    <location>
        <begin position="109"/>
        <end position="128"/>
    </location>
</feature>
<keyword evidence="3" id="KW-1185">Reference proteome</keyword>
<dbReference type="GeneID" id="28818004"/>
<dbReference type="Pfam" id="PF11735">
    <property type="entry name" value="CAP59_mtransfer"/>
    <property type="match status" value="1"/>
</dbReference>
<dbReference type="InParanoid" id="A0A194XH31"/>
<dbReference type="PANTHER" id="PTHR34144:SF8">
    <property type="entry name" value="GLYCOSYLTRANSFERASE FAMILY 69 PROTEIN"/>
    <property type="match status" value="1"/>
</dbReference>
<dbReference type="InterPro" id="IPR021047">
    <property type="entry name" value="Mannosyltransferase_CMT1"/>
</dbReference>
<evidence type="ECO:0000256" key="1">
    <source>
        <dbReference type="SAM" id="MobiDB-lite"/>
    </source>
</evidence>
<dbReference type="EMBL" id="KQ947411">
    <property type="protein sequence ID" value="KUJ19515.1"/>
    <property type="molecule type" value="Genomic_DNA"/>
</dbReference>
<proteinExistence type="predicted"/>
<dbReference type="PANTHER" id="PTHR34144">
    <property type="entry name" value="CHROMOSOME 8, WHOLE GENOME SHOTGUN SEQUENCE"/>
    <property type="match status" value="1"/>
</dbReference>
<evidence type="ECO:0000313" key="3">
    <source>
        <dbReference type="Proteomes" id="UP000070700"/>
    </source>
</evidence>
<dbReference type="STRING" id="149040.A0A194XH31"/>
<feature type="non-terminal residue" evidence="2">
    <location>
        <position position="263"/>
    </location>
</feature>
<dbReference type="AlphaFoldDB" id="A0A194XH31"/>
<dbReference type="RefSeq" id="XP_018073870.1">
    <property type="nucleotide sequence ID" value="XM_018208278.1"/>
</dbReference>
<gene>
    <name evidence="2" type="ORF">LY89DRAFT_548849</name>
</gene>
<protein>
    <submittedName>
        <fullName evidence="2">Uncharacterized protein</fullName>
    </submittedName>
</protein>
<evidence type="ECO:0000313" key="2">
    <source>
        <dbReference type="EMBL" id="KUJ19515.1"/>
    </source>
</evidence>
<sequence length="263" mass="29709">LIRGAWGRSLLELVERIGKERVFVPYKAVCAADFVASWKFYDTFATRDAEGYSIGVPLFPWFTAEGEAVTRNDVLAGKDAVRVKSCWGGMVAFDGRYFQGGNTLEAEGISAGQHAESQNSSKEKGKKVDGVGIPELPLRFRSEAEPFWDSSECCLIHSDIISLPSFPPLASSSTLAPKKEDEYDTGIYMNPYVRTAYSASAHRHIWLAKRFERLFSPLQRMLNYFARMPRFNYRRAEKEGQLVQDKLWISVHSNMTEEQSIAL</sequence>
<dbReference type="Proteomes" id="UP000070700">
    <property type="component" value="Unassembled WGS sequence"/>
</dbReference>
<reference evidence="2 3" key="1">
    <citation type="submission" date="2015-10" db="EMBL/GenBank/DDBJ databases">
        <title>Full genome of DAOMC 229536 Phialocephala scopiformis, a fungal endophyte of spruce producing the potent anti-insectan compound rugulosin.</title>
        <authorList>
            <consortium name="DOE Joint Genome Institute"/>
            <person name="Walker A.K."/>
            <person name="Frasz S.L."/>
            <person name="Seifert K.A."/>
            <person name="Miller J.D."/>
            <person name="Mondo S.J."/>
            <person name="Labutti K."/>
            <person name="Lipzen A."/>
            <person name="Dockter R."/>
            <person name="Kennedy M."/>
            <person name="Grigoriev I.V."/>
            <person name="Spatafora J.W."/>
        </authorList>
    </citation>
    <scope>NUCLEOTIDE SEQUENCE [LARGE SCALE GENOMIC DNA]</scope>
    <source>
        <strain evidence="2 3">CBS 120377</strain>
    </source>
</reference>
<feature type="non-terminal residue" evidence="2">
    <location>
        <position position="1"/>
    </location>
</feature>
<accession>A0A194XH31</accession>
<organism evidence="2 3">
    <name type="scientific">Mollisia scopiformis</name>
    <name type="common">Conifer needle endophyte fungus</name>
    <name type="synonym">Phialocephala scopiformis</name>
    <dbReference type="NCBI Taxonomy" id="149040"/>
    <lineage>
        <taxon>Eukaryota</taxon>
        <taxon>Fungi</taxon>
        <taxon>Dikarya</taxon>
        <taxon>Ascomycota</taxon>
        <taxon>Pezizomycotina</taxon>
        <taxon>Leotiomycetes</taxon>
        <taxon>Helotiales</taxon>
        <taxon>Mollisiaceae</taxon>
        <taxon>Mollisia</taxon>
    </lineage>
</organism>